<dbReference type="Proteomes" id="UP000544331">
    <property type="component" value="Unassembled WGS sequence"/>
</dbReference>
<dbReference type="GO" id="GO:0005739">
    <property type="term" value="C:mitochondrion"/>
    <property type="evidence" value="ECO:0007669"/>
    <property type="project" value="TreeGrafter"/>
</dbReference>
<evidence type="ECO:0000313" key="3">
    <source>
        <dbReference type="Proteomes" id="UP000544331"/>
    </source>
</evidence>
<keyword evidence="1" id="KW-0812">Transmembrane</keyword>
<proteinExistence type="predicted"/>
<accession>A0A8H6DI81</accession>
<feature type="transmembrane region" description="Helical" evidence="1">
    <location>
        <begin position="66"/>
        <end position="85"/>
    </location>
</feature>
<keyword evidence="1" id="KW-1133">Transmembrane helix</keyword>
<keyword evidence="1" id="KW-0472">Membrane</keyword>
<sequence length="268" mass="29621">MTDVMSIREQQRCTLQYFAVDLAAAAFASALVTPWVTAIDKLVFNKATSNTSIKSSMRKWASKPKATFASLFIPFLVYFGTYATANMFDSFNAVQYDCDPSIVCSSPAKFAATTTVSSGLSIFKDTYFSRMSCGMPTPLLSYALFTLRDAVTIYASFNLPTMIAPKLAEFPFASITPFANIFQSDDARLKMAQLFMPAASQVVSTPIHLLGLDVHARQVRMTIKDRISVIRRYTGFATPLRMIRVLPSFGIGSVANTGFRRSMMTRVV</sequence>
<dbReference type="PANTHER" id="PTHR37845:SF1">
    <property type="entry name" value="SEQUENCE ORPHAN"/>
    <property type="match status" value="1"/>
</dbReference>
<reference evidence="2 3" key="1">
    <citation type="submission" date="2020-05" db="EMBL/GenBank/DDBJ databases">
        <title>Identification and distribution of gene clusters putatively required for synthesis of sphingolipid metabolism inhibitors in phylogenetically diverse species of the filamentous fungus Fusarium.</title>
        <authorList>
            <person name="Kim H.-S."/>
            <person name="Busman M."/>
            <person name="Brown D.W."/>
            <person name="Divon H."/>
            <person name="Uhlig S."/>
            <person name="Proctor R.H."/>
        </authorList>
    </citation>
    <scope>NUCLEOTIDE SEQUENCE [LARGE SCALE GENOMIC DNA]</scope>
    <source>
        <strain evidence="2 3">NRRL 66235</strain>
    </source>
</reference>
<evidence type="ECO:0008006" key="4">
    <source>
        <dbReference type="Google" id="ProtNLM"/>
    </source>
</evidence>
<keyword evidence="3" id="KW-1185">Reference proteome</keyword>
<name>A0A8H6DI81_9HYPO</name>
<dbReference type="PANTHER" id="PTHR37845">
    <property type="entry name" value="SEQUENCE ORPHAN"/>
    <property type="match status" value="1"/>
</dbReference>
<evidence type="ECO:0000313" key="2">
    <source>
        <dbReference type="EMBL" id="KAF5717555.1"/>
    </source>
</evidence>
<dbReference type="OrthoDB" id="275936at2759"/>
<comment type="caution">
    <text evidence="2">The sequence shown here is derived from an EMBL/GenBank/DDBJ whole genome shotgun (WGS) entry which is preliminary data.</text>
</comment>
<dbReference type="AlphaFoldDB" id="A0A8H6DI81"/>
<organism evidence="2 3">
    <name type="scientific">Fusarium mundagurra</name>
    <dbReference type="NCBI Taxonomy" id="1567541"/>
    <lineage>
        <taxon>Eukaryota</taxon>
        <taxon>Fungi</taxon>
        <taxon>Dikarya</taxon>
        <taxon>Ascomycota</taxon>
        <taxon>Pezizomycotina</taxon>
        <taxon>Sordariomycetes</taxon>
        <taxon>Hypocreomycetidae</taxon>
        <taxon>Hypocreales</taxon>
        <taxon>Nectriaceae</taxon>
        <taxon>Fusarium</taxon>
        <taxon>Fusarium fujikuroi species complex</taxon>
    </lineage>
</organism>
<dbReference type="InterPro" id="IPR038781">
    <property type="entry name" value="C365.16-ike"/>
</dbReference>
<dbReference type="EMBL" id="JAAOAN010000186">
    <property type="protein sequence ID" value="KAF5717555.1"/>
    <property type="molecule type" value="Genomic_DNA"/>
</dbReference>
<protein>
    <recommendedName>
        <fullName evidence="4">Sequence orphan</fullName>
    </recommendedName>
</protein>
<evidence type="ECO:0000256" key="1">
    <source>
        <dbReference type="SAM" id="Phobius"/>
    </source>
</evidence>
<gene>
    <name evidence="2" type="ORF">FMUND_5716</name>
</gene>